<feature type="compositionally biased region" description="Basic residues" evidence="1">
    <location>
        <begin position="97"/>
        <end position="106"/>
    </location>
</feature>
<evidence type="ECO:0000313" key="4">
    <source>
        <dbReference type="Proteomes" id="UP000714275"/>
    </source>
</evidence>
<sequence>MSRAMTAAQVIGLGEYLNPEFDPATLTVAQLLGVLGYHNIRFPTPYTKPKLVQLFLDEVKPKAARFKKDRLKKENSAASDDGITDGITGKPLSGATKPRRSSRRFSRAPSDDDEPPPRPDPPKRRRSSAQPSLGGTHKTIARAAAQPAVIEESEPEEEDPPLRKVGRNKKSVSERYVRP</sequence>
<dbReference type="GO" id="GO:0071763">
    <property type="term" value="P:nuclear membrane organization"/>
    <property type="evidence" value="ECO:0007669"/>
    <property type="project" value="TreeGrafter"/>
</dbReference>
<feature type="domain" description="HeH/LEM" evidence="2">
    <location>
        <begin position="23"/>
        <end position="56"/>
    </location>
</feature>
<protein>
    <recommendedName>
        <fullName evidence="2">HeH/LEM domain-containing protein</fullName>
    </recommendedName>
</protein>
<feature type="region of interest" description="Disordered" evidence="1">
    <location>
        <begin position="65"/>
        <end position="179"/>
    </location>
</feature>
<dbReference type="Pfam" id="PF12949">
    <property type="entry name" value="HeH"/>
    <property type="match status" value="1"/>
</dbReference>
<accession>A0A9P7A4S9</accession>
<dbReference type="OrthoDB" id="2503928at2759"/>
<dbReference type="GO" id="GO:0005637">
    <property type="term" value="C:nuclear inner membrane"/>
    <property type="evidence" value="ECO:0007669"/>
    <property type="project" value="InterPro"/>
</dbReference>
<proteinExistence type="predicted"/>
<evidence type="ECO:0000313" key="3">
    <source>
        <dbReference type="EMBL" id="KAG1782455.1"/>
    </source>
</evidence>
<name>A0A9P7A4S9_9AGAM</name>
<gene>
    <name evidence="3" type="ORF">EV702DRAFT_382598</name>
</gene>
<dbReference type="GO" id="GO:0003682">
    <property type="term" value="F:chromatin binding"/>
    <property type="evidence" value="ECO:0007669"/>
    <property type="project" value="InterPro"/>
</dbReference>
<dbReference type="GO" id="GO:0034399">
    <property type="term" value="C:nuclear periphery"/>
    <property type="evidence" value="ECO:0007669"/>
    <property type="project" value="TreeGrafter"/>
</dbReference>
<reference evidence="3" key="1">
    <citation type="journal article" date="2020" name="New Phytol.">
        <title>Comparative genomics reveals dynamic genome evolution in host specialist ectomycorrhizal fungi.</title>
        <authorList>
            <person name="Lofgren L.A."/>
            <person name="Nguyen N.H."/>
            <person name="Vilgalys R."/>
            <person name="Ruytinx J."/>
            <person name="Liao H.L."/>
            <person name="Branco S."/>
            <person name="Kuo A."/>
            <person name="LaButti K."/>
            <person name="Lipzen A."/>
            <person name="Andreopoulos W."/>
            <person name="Pangilinan J."/>
            <person name="Riley R."/>
            <person name="Hundley H."/>
            <person name="Na H."/>
            <person name="Barry K."/>
            <person name="Grigoriev I.V."/>
            <person name="Stajich J.E."/>
            <person name="Kennedy P.G."/>
        </authorList>
    </citation>
    <scope>NUCLEOTIDE SEQUENCE</scope>
    <source>
        <strain evidence="3">DOB743</strain>
    </source>
</reference>
<dbReference type="AlphaFoldDB" id="A0A9P7A4S9"/>
<comment type="caution">
    <text evidence="3">The sequence shown here is derived from an EMBL/GenBank/DDBJ whole genome shotgun (WGS) entry which is preliminary data.</text>
</comment>
<organism evidence="3 4">
    <name type="scientific">Suillus placidus</name>
    <dbReference type="NCBI Taxonomy" id="48579"/>
    <lineage>
        <taxon>Eukaryota</taxon>
        <taxon>Fungi</taxon>
        <taxon>Dikarya</taxon>
        <taxon>Basidiomycota</taxon>
        <taxon>Agaricomycotina</taxon>
        <taxon>Agaricomycetes</taxon>
        <taxon>Agaricomycetidae</taxon>
        <taxon>Boletales</taxon>
        <taxon>Suillineae</taxon>
        <taxon>Suillaceae</taxon>
        <taxon>Suillus</taxon>
    </lineage>
</organism>
<dbReference type="GO" id="GO:0005783">
    <property type="term" value="C:endoplasmic reticulum"/>
    <property type="evidence" value="ECO:0007669"/>
    <property type="project" value="TreeGrafter"/>
</dbReference>
<dbReference type="EMBL" id="JABBWD010000003">
    <property type="protein sequence ID" value="KAG1782455.1"/>
    <property type="molecule type" value="Genomic_DNA"/>
</dbReference>
<evidence type="ECO:0000259" key="2">
    <source>
        <dbReference type="Pfam" id="PF12949"/>
    </source>
</evidence>
<dbReference type="CDD" id="cd12935">
    <property type="entry name" value="LEM_like"/>
    <property type="match status" value="1"/>
</dbReference>
<evidence type="ECO:0000256" key="1">
    <source>
        <dbReference type="SAM" id="MobiDB-lite"/>
    </source>
</evidence>
<keyword evidence="4" id="KW-1185">Reference proteome</keyword>
<dbReference type="PANTHER" id="PTHR47808">
    <property type="entry name" value="INNER NUCLEAR MEMBRANE PROTEIN HEH2-RELATED"/>
    <property type="match status" value="1"/>
</dbReference>
<dbReference type="InterPro" id="IPR025856">
    <property type="entry name" value="HeH/LEM_domain"/>
</dbReference>
<dbReference type="Proteomes" id="UP000714275">
    <property type="component" value="Unassembled WGS sequence"/>
</dbReference>
<dbReference type="InterPro" id="IPR044780">
    <property type="entry name" value="Heh2/Src1"/>
</dbReference>
<dbReference type="PANTHER" id="PTHR47808:SF2">
    <property type="entry name" value="LEM DOMAIN-CONTAINING PROTEIN 2"/>
    <property type="match status" value="1"/>
</dbReference>